<keyword evidence="3" id="KW-0479">Metal-binding</keyword>
<dbReference type="InterPro" id="IPR036589">
    <property type="entry name" value="HCY_dom_sf"/>
</dbReference>
<organism evidence="5 6">
    <name type="scientific">Roseibium algicola</name>
    <dbReference type="NCBI Taxonomy" id="2857014"/>
    <lineage>
        <taxon>Bacteria</taxon>
        <taxon>Pseudomonadati</taxon>
        <taxon>Pseudomonadota</taxon>
        <taxon>Alphaproteobacteria</taxon>
        <taxon>Hyphomicrobiales</taxon>
        <taxon>Stappiaceae</taxon>
        <taxon>Roseibium</taxon>
    </lineage>
</organism>
<geneLocation type="plasmid" evidence="5 6">
    <name>unnamed1</name>
</geneLocation>
<keyword evidence="2 3" id="KW-0808">Transferase</keyword>
<gene>
    <name evidence="5" type="ORF">B0E33_28550</name>
</gene>
<evidence type="ECO:0000256" key="1">
    <source>
        <dbReference type="ARBA" id="ARBA00022603"/>
    </source>
</evidence>
<dbReference type="EMBL" id="CP019631">
    <property type="protein sequence ID" value="AQQ07772.1"/>
    <property type="molecule type" value="Genomic_DNA"/>
</dbReference>
<dbReference type="PANTHER" id="PTHR11103">
    <property type="entry name" value="SLR1189 PROTEIN"/>
    <property type="match status" value="1"/>
</dbReference>
<evidence type="ECO:0000313" key="5">
    <source>
        <dbReference type="EMBL" id="AQQ07772.1"/>
    </source>
</evidence>
<protein>
    <submittedName>
        <fullName evidence="5">Homocysteine S-methyltransferase</fullName>
    </submittedName>
</protein>
<feature type="domain" description="Hcy-binding" evidence="4">
    <location>
        <begin position="6"/>
        <end position="310"/>
    </location>
</feature>
<keyword evidence="3" id="KW-0862">Zinc</keyword>
<dbReference type="RefSeq" id="WP_077293846.1">
    <property type="nucleotide sequence ID" value="NZ_CP019631.1"/>
</dbReference>
<feature type="binding site" evidence="3">
    <location>
        <position position="226"/>
    </location>
    <ligand>
        <name>Zn(2+)</name>
        <dbReference type="ChEBI" id="CHEBI:29105"/>
    </ligand>
</feature>
<keyword evidence="1 3" id="KW-0489">Methyltransferase</keyword>
<keyword evidence="6" id="KW-1185">Reference proteome</keyword>
<dbReference type="Pfam" id="PF02574">
    <property type="entry name" value="S-methyl_trans"/>
    <property type="match status" value="1"/>
</dbReference>
<reference evidence="5 6" key="1">
    <citation type="submission" date="2017-02" db="EMBL/GenBank/DDBJ databases">
        <authorList>
            <person name="Jeong S."/>
        </authorList>
    </citation>
    <scope>NUCLEOTIDE SEQUENCE [LARGE SCALE GENOMIC DNA]</scope>
    <source>
        <strain evidence="5 6">RMAR6-6</strain>
        <plasmid evidence="5 6">unnamed1</plasmid>
    </source>
</reference>
<sequence length="317" mass="34945">MELYKYRNKLPQIGDACLLTDGGLETTLIFHDGIDLPLFASFHALKETEGRAALRRYYERYARIANAQGTGFILDSATWRASRDWGDRLGYSAEELKHANQEAIAMLFELRAEFEGEHPFVISGNMGPRGDGYAPETMMSSAESEDYHAVQVATLDAAGVDMISAITMTHAGEAMGIARACAKRDVPLALAFTVETDGHLPTGQSLKDAIAELDADCPPAYYMINCAHPDHFRHVLEEGADWTRRIRGLRANASRLSHAELDEAEELDDGNPQELGRDYANLLSVLPNLRVFGGCCGTDHRHVDAIGQTCLHRPLRA</sequence>
<dbReference type="Gene3D" id="3.20.20.330">
    <property type="entry name" value="Homocysteine-binding-like domain"/>
    <property type="match status" value="1"/>
</dbReference>
<keyword evidence="5" id="KW-0614">Plasmid</keyword>
<accession>A0ABN4X994</accession>
<feature type="binding site" evidence="3">
    <location>
        <position position="296"/>
    </location>
    <ligand>
        <name>Zn(2+)</name>
        <dbReference type="ChEBI" id="CHEBI:29105"/>
    </ligand>
</feature>
<comment type="cofactor">
    <cofactor evidence="3">
        <name>Zn(2+)</name>
        <dbReference type="ChEBI" id="CHEBI:29105"/>
    </cofactor>
</comment>
<dbReference type="PROSITE" id="PS50970">
    <property type="entry name" value="HCY"/>
    <property type="match status" value="1"/>
</dbReference>
<dbReference type="PANTHER" id="PTHR11103:SF18">
    <property type="entry name" value="SLR1189 PROTEIN"/>
    <property type="match status" value="1"/>
</dbReference>
<evidence type="ECO:0000259" key="4">
    <source>
        <dbReference type="PROSITE" id="PS50970"/>
    </source>
</evidence>
<name>A0ABN4X994_9HYPH</name>
<evidence type="ECO:0000256" key="3">
    <source>
        <dbReference type="PROSITE-ProRule" id="PRU00333"/>
    </source>
</evidence>
<dbReference type="InterPro" id="IPR003726">
    <property type="entry name" value="HCY_dom"/>
</dbReference>
<dbReference type="Proteomes" id="UP000188174">
    <property type="component" value="Plasmid unnamed1"/>
</dbReference>
<dbReference type="SUPFAM" id="SSF82282">
    <property type="entry name" value="Homocysteine S-methyltransferase"/>
    <property type="match status" value="1"/>
</dbReference>
<feature type="binding site" evidence="3">
    <location>
        <position position="295"/>
    </location>
    <ligand>
        <name>Zn(2+)</name>
        <dbReference type="ChEBI" id="CHEBI:29105"/>
    </ligand>
</feature>
<proteinExistence type="predicted"/>
<evidence type="ECO:0000256" key="2">
    <source>
        <dbReference type="ARBA" id="ARBA00022679"/>
    </source>
</evidence>
<evidence type="ECO:0000313" key="6">
    <source>
        <dbReference type="Proteomes" id="UP000188174"/>
    </source>
</evidence>